<dbReference type="EMBL" id="LT796768">
    <property type="protein sequence ID" value="SKB10071.1"/>
    <property type="molecule type" value="Genomic_DNA"/>
</dbReference>
<evidence type="ECO:0000313" key="3">
    <source>
        <dbReference type="EMBL" id="SKB10071.1"/>
    </source>
</evidence>
<dbReference type="RefSeq" id="WP_078700966.1">
    <property type="nucleotide sequence ID" value="NZ_LT796768.1"/>
</dbReference>
<dbReference type="InterPro" id="IPR036380">
    <property type="entry name" value="Isochorismatase-like_sf"/>
</dbReference>
<dbReference type="Proteomes" id="UP000191040">
    <property type="component" value="Chromosome I"/>
</dbReference>
<feature type="domain" description="Isochorismatase-like" evidence="2">
    <location>
        <begin position="7"/>
        <end position="181"/>
    </location>
</feature>
<sequence>MNAPRRALIVIDVQNEYFDGVLQIQSPPRDQSLAHITKVIEVAAAQGLPVVVVQHQTPEGAPVFAEGSHGWSLHPEIEALAQPTWKRVVKHKSSVFADTDVASWLAEQGVDTISIVGYMTNNCDLGTVFGAEELGLDAEVLSDATGAIHLANEAGKVSAAELHAALLVLLQSNLAAVASTEDWAAAVRAGAALPKSDLGTSATQGRAAFAG</sequence>
<dbReference type="STRING" id="1736691.SAMN06295964_3084"/>
<dbReference type="AlphaFoldDB" id="A0A1T4Z8Z2"/>
<dbReference type="PANTHER" id="PTHR43540">
    <property type="entry name" value="PEROXYUREIDOACRYLATE/UREIDOACRYLATE AMIDOHYDROLASE-RELATED"/>
    <property type="match status" value="1"/>
</dbReference>
<evidence type="ECO:0000313" key="4">
    <source>
        <dbReference type="Proteomes" id="UP000191040"/>
    </source>
</evidence>
<gene>
    <name evidence="3" type="ORF">SAMN06295964_3084</name>
</gene>
<keyword evidence="1" id="KW-0378">Hydrolase</keyword>
<dbReference type="GO" id="GO:0016787">
    <property type="term" value="F:hydrolase activity"/>
    <property type="evidence" value="ECO:0007669"/>
    <property type="project" value="UniProtKB-KW"/>
</dbReference>
<dbReference type="SUPFAM" id="SSF52499">
    <property type="entry name" value="Isochorismatase-like hydrolases"/>
    <property type="match status" value="1"/>
</dbReference>
<organism evidence="3 4">
    <name type="scientific">Aeromicrobium choanae</name>
    <dbReference type="NCBI Taxonomy" id="1736691"/>
    <lineage>
        <taxon>Bacteria</taxon>
        <taxon>Bacillati</taxon>
        <taxon>Actinomycetota</taxon>
        <taxon>Actinomycetes</taxon>
        <taxon>Propionibacteriales</taxon>
        <taxon>Nocardioidaceae</taxon>
        <taxon>Aeromicrobium</taxon>
    </lineage>
</organism>
<proteinExistence type="predicted"/>
<accession>A0A1T4Z8Z2</accession>
<keyword evidence="4" id="KW-1185">Reference proteome</keyword>
<name>A0A1T4Z8Z2_9ACTN</name>
<reference evidence="4" key="1">
    <citation type="submission" date="2017-02" db="EMBL/GenBank/DDBJ databases">
        <authorList>
            <person name="Varghese N."/>
            <person name="Submissions S."/>
        </authorList>
    </citation>
    <scope>NUCLEOTIDE SEQUENCE [LARGE SCALE GENOMIC DNA]</scope>
    <source>
        <strain evidence="4">9H-4</strain>
    </source>
</reference>
<dbReference type="InterPro" id="IPR000868">
    <property type="entry name" value="Isochorismatase-like_dom"/>
</dbReference>
<dbReference type="PANTHER" id="PTHR43540:SF6">
    <property type="entry name" value="ISOCHORISMATASE-LIKE DOMAIN-CONTAINING PROTEIN"/>
    <property type="match status" value="1"/>
</dbReference>
<dbReference type="Gene3D" id="3.40.50.850">
    <property type="entry name" value="Isochorismatase-like"/>
    <property type="match status" value="1"/>
</dbReference>
<dbReference type="Pfam" id="PF00857">
    <property type="entry name" value="Isochorismatase"/>
    <property type="match status" value="1"/>
</dbReference>
<dbReference type="InterPro" id="IPR050272">
    <property type="entry name" value="Isochorismatase-like_hydrls"/>
</dbReference>
<evidence type="ECO:0000256" key="1">
    <source>
        <dbReference type="ARBA" id="ARBA00022801"/>
    </source>
</evidence>
<protein>
    <submittedName>
        <fullName evidence="3">Nicotinamidase-related amidase</fullName>
    </submittedName>
</protein>
<dbReference type="OrthoDB" id="9794942at2"/>
<evidence type="ECO:0000259" key="2">
    <source>
        <dbReference type="Pfam" id="PF00857"/>
    </source>
</evidence>